<dbReference type="InterPro" id="IPR000257">
    <property type="entry name" value="Uroporphyrinogen_deCOase"/>
</dbReference>
<sequence>MHELLSRERVLLALQHKQPDRVPLDFWAVPETWQKITESMRVSDREVILQRLGVDIREVAPDYKGPVMPVFADGSFLEPKGTHRKIVHNQFGSYEEYASFPLSNAQSEEDLAKFNWPQVEWWDIEHLSEKIGDLHTRYYIKIETGGLFELAWALRGYERFLVDLIMSPEIVHGIMSRITDFYCAYIERVLTWSGDKIDMVYTYDDIAGQSNLLISPSMWEEFIKPYHVKLNKVIKNYGKTIMYHSCGAVSPMIERLMELPIDVLNPLQPLAKGMEDIELIKERFGRKISFHGGIDIQYLLPHGTREELMKEAERRIRILGDNGGYILASAHYIQADTPVEQIFALYDFARNFRY</sequence>
<accession>A0A8S0W2S8</accession>
<dbReference type="GO" id="GO:0006779">
    <property type="term" value="P:porphyrin-containing compound biosynthetic process"/>
    <property type="evidence" value="ECO:0007669"/>
    <property type="project" value="InterPro"/>
</dbReference>
<dbReference type="EC" id="4.1.1.37" evidence="2 3"/>
<dbReference type="EMBL" id="CDGJ01000104">
    <property type="protein sequence ID" value="CEJ08886.1"/>
    <property type="molecule type" value="Genomic_DNA"/>
</dbReference>
<protein>
    <submittedName>
        <fullName evidence="2">Uroporphyrinogen decarboxylase</fullName>
    </submittedName>
    <submittedName>
        <fullName evidence="3">Uroporphyrinogen-III decarboxylase-like protein</fullName>
        <ecNumber evidence="2 3">4.1.1.37</ecNumber>
    </submittedName>
</protein>
<dbReference type="Proteomes" id="UP001071230">
    <property type="component" value="Unassembled WGS sequence"/>
</dbReference>
<name>A0A8S0W2S8_9FIRM</name>
<reference evidence="3" key="1">
    <citation type="submission" date="2014-11" db="EMBL/GenBank/DDBJ databases">
        <authorList>
            <person name="Hornung B.V."/>
        </authorList>
    </citation>
    <scope>NUCLEOTIDE SEQUENCE</scope>
    <source>
        <strain evidence="3">INE</strain>
    </source>
</reference>
<reference evidence="2" key="2">
    <citation type="submission" date="2020-01" db="EMBL/GenBank/DDBJ databases">
        <authorList>
            <person name="Hornung B."/>
        </authorList>
    </citation>
    <scope>NUCLEOTIDE SEQUENCE</scope>
    <source>
        <strain evidence="2">PacBioINE</strain>
    </source>
</reference>
<organism evidence="2">
    <name type="scientific">Acididesulfobacillus acetoxydans</name>
    <dbReference type="NCBI Taxonomy" id="1561005"/>
    <lineage>
        <taxon>Bacteria</taxon>
        <taxon>Bacillati</taxon>
        <taxon>Bacillota</taxon>
        <taxon>Clostridia</taxon>
        <taxon>Eubacteriales</taxon>
        <taxon>Peptococcaceae</taxon>
        <taxon>Acididesulfobacillus</taxon>
    </lineage>
</organism>
<keyword evidence="2" id="KW-0456">Lyase</keyword>
<proteinExistence type="predicted"/>
<dbReference type="Proteomes" id="UP000836597">
    <property type="component" value="Chromosome"/>
</dbReference>
<dbReference type="AlphaFoldDB" id="A0A8S0W2S8"/>
<dbReference type="Gene3D" id="3.20.20.210">
    <property type="match status" value="1"/>
</dbReference>
<dbReference type="SUPFAM" id="SSF51726">
    <property type="entry name" value="UROD/MetE-like"/>
    <property type="match status" value="1"/>
</dbReference>
<dbReference type="InterPro" id="IPR038071">
    <property type="entry name" value="UROD/MetE-like_sf"/>
</dbReference>
<evidence type="ECO:0000313" key="4">
    <source>
        <dbReference type="Proteomes" id="UP001071230"/>
    </source>
</evidence>
<gene>
    <name evidence="2" type="ORF">DEACI_1611</name>
    <name evidence="3" type="ORF">DEACI_3368</name>
</gene>
<evidence type="ECO:0000313" key="2">
    <source>
        <dbReference type="EMBL" id="CAA7600958.1"/>
    </source>
</evidence>
<dbReference type="GO" id="GO:0004853">
    <property type="term" value="F:uroporphyrinogen decarboxylase activity"/>
    <property type="evidence" value="ECO:0007669"/>
    <property type="project" value="UniProtKB-EC"/>
</dbReference>
<dbReference type="Pfam" id="PF01208">
    <property type="entry name" value="URO-D"/>
    <property type="match status" value="1"/>
</dbReference>
<evidence type="ECO:0000313" key="3">
    <source>
        <dbReference type="EMBL" id="CEJ08886.1"/>
    </source>
</evidence>
<dbReference type="InterPro" id="IPR052024">
    <property type="entry name" value="Methanogen_methyltrans"/>
</dbReference>
<feature type="domain" description="Uroporphyrinogen decarboxylase (URO-D)" evidence="1">
    <location>
        <begin position="145"/>
        <end position="351"/>
    </location>
</feature>
<keyword evidence="4" id="KW-1185">Reference proteome</keyword>
<evidence type="ECO:0000259" key="1">
    <source>
        <dbReference type="Pfam" id="PF01208"/>
    </source>
</evidence>
<dbReference type="EMBL" id="LR746496">
    <property type="protein sequence ID" value="CAA7600958.1"/>
    <property type="molecule type" value="Genomic_DNA"/>
</dbReference>
<dbReference type="KEGG" id="aacx:DEACI_1611"/>
<dbReference type="PANTHER" id="PTHR47099">
    <property type="entry name" value="METHYLCOBAMIDE:COM METHYLTRANSFERASE MTBA"/>
    <property type="match status" value="1"/>
</dbReference>
<dbReference type="PANTHER" id="PTHR47099:SF1">
    <property type="entry name" value="METHYLCOBAMIDE:COM METHYLTRANSFERASE MTBA"/>
    <property type="match status" value="1"/>
</dbReference>